<feature type="compositionally biased region" description="Basic and acidic residues" evidence="1">
    <location>
        <begin position="923"/>
        <end position="950"/>
    </location>
</feature>
<feature type="region of interest" description="Disordered" evidence="1">
    <location>
        <begin position="240"/>
        <end position="344"/>
    </location>
</feature>
<reference evidence="2" key="1">
    <citation type="journal article" date="2020" name="BMC Genomics">
        <title>Correction to: Identification and distribution of gene clusters required for synthesis of sphingolipid metabolism inhibitors in diverse species of the filamentous fungus Fusarium.</title>
        <authorList>
            <person name="Kim H.S."/>
            <person name="Lohmar J.M."/>
            <person name="Busman M."/>
            <person name="Brown D.W."/>
            <person name="Naumann T.A."/>
            <person name="Divon H.H."/>
            <person name="Lysoe E."/>
            <person name="Uhlig S."/>
            <person name="Proctor R.H."/>
        </authorList>
    </citation>
    <scope>NUCLEOTIDE SEQUENCE</scope>
    <source>
        <strain evidence="2">NRRL 45417</strain>
    </source>
</reference>
<feature type="compositionally biased region" description="Basic and acidic residues" evidence="1">
    <location>
        <begin position="1173"/>
        <end position="1188"/>
    </location>
</feature>
<feature type="region of interest" description="Disordered" evidence="1">
    <location>
        <begin position="1168"/>
        <end position="1229"/>
    </location>
</feature>
<keyword evidence="3" id="KW-1185">Reference proteome</keyword>
<dbReference type="EMBL" id="JABFAI010000090">
    <property type="protein sequence ID" value="KAF4956045.1"/>
    <property type="molecule type" value="Genomic_DNA"/>
</dbReference>
<evidence type="ECO:0000256" key="1">
    <source>
        <dbReference type="SAM" id="MobiDB-lite"/>
    </source>
</evidence>
<feature type="region of interest" description="Disordered" evidence="1">
    <location>
        <begin position="190"/>
        <end position="223"/>
    </location>
</feature>
<feature type="region of interest" description="Disordered" evidence="1">
    <location>
        <begin position="76"/>
        <end position="163"/>
    </location>
</feature>
<dbReference type="Proteomes" id="UP000604273">
    <property type="component" value="Unassembled WGS sequence"/>
</dbReference>
<proteinExistence type="predicted"/>
<organism evidence="2 3">
    <name type="scientific">Fusarium gaditjirri</name>
    <dbReference type="NCBI Taxonomy" id="282569"/>
    <lineage>
        <taxon>Eukaryota</taxon>
        <taxon>Fungi</taxon>
        <taxon>Dikarya</taxon>
        <taxon>Ascomycota</taxon>
        <taxon>Pezizomycotina</taxon>
        <taxon>Sordariomycetes</taxon>
        <taxon>Hypocreomycetidae</taxon>
        <taxon>Hypocreales</taxon>
        <taxon>Nectriaceae</taxon>
        <taxon>Fusarium</taxon>
        <taxon>Fusarium nisikadoi species complex</taxon>
    </lineage>
</organism>
<feature type="region of interest" description="Disordered" evidence="1">
    <location>
        <begin position="1243"/>
        <end position="1262"/>
    </location>
</feature>
<feature type="region of interest" description="Disordered" evidence="1">
    <location>
        <begin position="856"/>
        <end position="965"/>
    </location>
</feature>
<accession>A0A8H4WZT7</accession>
<feature type="compositionally biased region" description="Polar residues" evidence="1">
    <location>
        <begin position="562"/>
        <end position="575"/>
    </location>
</feature>
<feature type="compositionally biased region" description="Acidic residues" evidence="1">
    <location>
        <begin position="951"/>
        <end position="960"/>
    </location>
</feature>
<comment type="caution">
    <text evidence="2">The sequence shown here is derived from an EMBL/GenBank/DDBJ whole genome shotgun (WGS) entry which is preliminary data.</text>
</comment>
<feature type="compositionally biased region" description="Basic and acidic residues" evidence="1">
    <location>
        <begin position="898"/>
        <end position="909"/>
    </location>
</feature>
<protein>
    <submittedName>
        <fullName evidence="2">Uncharacterized protein</fullName>
    </submittedName>
</protein>
<evidence type="ECO:0000313" key="2">
    <source>
        <dbReference type="EMBL" id="KAF4956045.1"/>
    </source>
</evidence>
<gene>
    <name evidence="2" type="ORF">FGADI_4070</name>
</gene>
<feature type="compositionally biased region" description="Polar residues" evidence="1">
    <location>
        <begin position="588"/>
        <end position="601"/>
    </location>
</feature>
<feature type="region of interest" description="Disordered" evidence="1">
    <location>
        <begin position="407"/>
        <end position="429"/>
    </location>
</feature>
<evidence type="ECO:0000313" key="3">
    <source>
        <dbReference type="Proteomes" id="UP000604273"/>
    </source>
</evidence>
<reference evidence="2" key="2">
    <citation type="submission" date="2020-05" db="EMBL/GenBank/DDBJ databases">
        <authorList>
            <person name="Kim H.-S."/>
            <person name="Proctor R.H."/>
            <person name="Brown D.W."/>
        </authorList>
    </citation>
    <scope>NUCLEOTIDE SEQUENCE</scope>
    <source>
        <strain evidence="2">NRRL 45417</strain>
    </source>
</reference>
<feature type="compositionally biased region" description="Basic and acidic residues" evidence="1">
    <location>
        <begin position="211"/>
        <end position="222"/>
    </location>
</feature>
<feature type="region of interest" description="Disordered" evidence="1">
    <location>
        <begin position="551"/>
        <end position="654"/>
    </location>
</feature>
<feature type="compositionally biased region" description="Polar residues" evidence="1">
    <location>
        <begin position="250"/>
        <end position="267"/>
    </location>
</feature>
<name>A0A8H4WZT7_9HYPO</name>
<feature type="region of interest" description="Disordered" evidence="1">
    <location>
        <begin position="781"/>
        <end position="801"/>
    </location>
</feature>
<feature type="compositionally biased region" description="Basic and acidic residues" evidence="1">
    <location>
        <begin position="1199"/>
        <end position="1210"/>
    </location>
</feature>
<feature type="compositionally biased region" description="Polar residues" evidence="1">
    <location>
        <begin position="190"/>
        <end position="199"/>
    </location>
</feature>
<feature type="compositionally biased region" description="Basic and acidic residues" evidence="1">
    <location>
        <begin position="131"/>
        <end position="147"/>
    </location>
</feature>
<feature type="compositionally biased region" description="Basic and acidic residues" evidence="1">
    <location>
        <begin position="1244"/>
        <end position="1262"/>
    </location>
</feature>
<sequence length="1410" mass="153500">MTSPKATISHRGQENDDTLIEPVLSSPLSTPQMTSPELVSFQLLADQTSTPLSIMDDSCFLDIDKFIASGLESSSVSAGLDKPTATSSQSPVITAGSPAGPSDPSTKSQRNADPLGCTGTDADGGCAEQTRAAHEDNVSGSIEKETEPQQNSYRQSYRRSQEYDQTRPLAVIAQPKVILPAGAASNTTGFAAQNSSAPSITGEPSLGFRGPHSDQHEYRIDGSSRNPQYETALASLGPSSVERLPASGIPTAQAQASSHCSALQDATQAMPGTASTSNNSVPPGHQRHRNGHSSHDSRDNDFPPSHTTSLSSRVGGIKLDTSFVKPTPRPIVRTAPDSPSLNIQHPTPDITSQARSGAYVWNIAQLEATAERLSMTSSIDDAIRDLHTELKRSDSRRSSILAASVKASGSIDDYTSNPGSAIEQPRRHPSIASSIVSTNNAARHGGYSPGGYVLSPNHSFTGRLRSGSKNSAGRPDFDLDTVLSRHGPGKASVRSVRSTKVSLAEISESEPIALTQDVLDMADKTPVKNPEGESLLPDELRDANMPATDVFQNMMGDDDFMNSKNEQPHPDTSTGLLADQESRDPQRPGSSHSDTTFQQCQDAFGDFDGVHWVPEQDDPYSLPDDLEPQPQPRPRQRQMSHSEHVRPQSYFDPESGQQMLYYPARVPAMLNLPPKLSNKPKANERNKRRSQVMSAMFEGNRQSKMLDVDAKAQERNTTRDSWLPDPLAGHRESFAALSTDGFGNLGQEPETIRSVHSDQDVPPAVQPEANADAPIETLRRPQRLSRNDLDKRKSRMSNLPPQLRASAYFDLPDNTQGEIEVKDGSAMATLESILDASANAPVSAFTDHERAGRLGKEVYGKEKKRASVAASTALQPEGDKKHARKRSSFMWLGKRQSHGSDDDKDHKTQSESGLGPVNADTNANEHDGLARSVDGRSDGRSDDEQQAAKEEAEDLSDEEGYNGPPTTLLAELQLRKQQQKERTQRTFPGGMHATLLEMDAVAETQKKARNNKRINLAWEDGQAQAVDEDSDDEDIPLAVIAARNQGAKNVMDLQRPLGLMERREMEENEPLSHRRARLHGQNPRSMVISHRPSMNNLSANHLPTTPHSAHQSVAQLSIQNASTEPDDEFEGETLADRKRRLAAKEEAENLLPKARPVSSAFTVELLNQFEDPEEKKKKEEENKPKLAEEETLGQRRKRLQAEREAREREMSFNQLNGSAEEAEAPIPGINGRMHQLSSVLSAHPKKETNQAQEERARREHERRLLRERDAKMAAYRSQMPQALGGPSNAQSGGYRGGTFNNGLGGQNSQAAMSSPALHTQLFNQPALSHRKSAVFSTYGAPMQQAPYGGSATNLGGMNMGYNNGMPNGMSPYGASVMSVYGGGILQPGMQMPGQGGSSNRIEQWRQGVHP</sequence>
<feature type="region of interest" description="Disordered" evidence="1">
    <location>
        <begin position="1388"/>
        <end position="1410"/>
    </location>
</feature>
<dbReference type="OrthoDB" id="5288142at2759"/>
<feature type="region of interest" description="Disordered" evidence="1">
    <location>
        <begin position="1"/>
        <end position="33"/>
    </location>
</feature>